<keyword evidence="1" id="KW-0472">Membrane</keyword>
<evidence type="ECO:0000256" key="1">
    <source>
        <dbReference type="SAM" id="Phobius"/>
    </source>
</evidence>
<protein>
    <recommendedName>
        <fullName evidence="4">Integral membrane protein</fullName>
    </recommendedName>
</protein>
<proteinExistence type="predicted"/>
<keyword evidence="1" id="KW-0812">Transmembrane</keyword>
<feature type="transmembrane region" description="Helical" evidence="1">
    <location>
        <begin position="72"/>
        <end position="95"/>
    </location>
</feature>
<accession>A0ABP5VAV6</accession>
<evidence type="ECO:0000313" key="2">
    <source>
        <dbReference type="EMBL" id="GAA2395563.1"/>
    </source>
</evidence>
<evidence type="ECO:0008006" key="4">
    <source>
        <dbReference type="Google" id="ProtNLM"/>
    </source>
</evidence>
<name>A0ABP5VAV6_9ACTN</name>
<keyword evidence="1" id="KW-1133">Transmembrane helix</keyword>
<evidence type="ECO:0000313" key="3">
    <source>
        <dbReference type="Proteomes" id="UP001500058"/>
    </source>
</evidence>
<organism evidence="2 3">
    <name type="scientific">Streptomyces glaucosporus</name>
    <dbReference type="NCBI Taxonomy" id="284044"/>
    <lineage>
        <taxon>Bacteria</taxon>
        <taxon>Bacillati</taxon>
        <taxon>Actinomycetota</taxon>
        <taxon>Actinomycetes</taxon>
        <taxon>Kitasatosporales</taxon>
        <taxon>Streptomycetaceae</taxon>
        <taxon>Streptomyces</taxon>
    </lineage>
</organism>
<dbReference type="Proteomes" id="UP001500058">
    <property type="component" value="Unassembled WGS sequence"/>
</dbReference>
<keyword evidence="3" id="KW-1185">Reference proteome</keyword>
<comment type="caution">
    <text evidence="2">The sequence shown here is derived from an EMBL/GenBank/DDBJ whole genome shotgun (WGS) entry which is preliminary data.</text>
</comment>
<reference evidence="3" key="1">
    <citation type="journal article" date="2019" name="Int. J. Syst. Evol. Microbiol.">
        <title>The Global Catalogue of Microorganisms (GCM) 10K type strain sequencing project: providing services to taxonomists for standard genome sequencing and annotation.</title>
        <authorList>
            <consortium name="The Broad Institute Genomics Platform"/>
            <consortium name="The Broad Institute Genome Sequencing Center for Infectious Disease"/>
            <person name="Wu L."/>
            <person name="Ma J."/>
        </authorList>
    </citation>
    <scope>NUCLEOTIDE SEQUENCE [LARGE SCALE GENOMIC DNA]</scope>
    <source>
        <strain evidence="3">JCM 6921</strain>
    </source>
</reference>
<feature type="transmembrane region" description="Helical" evidence="1">
    <location>
        <begin position="115"/>
        <end position="136"/>
    </location>
</feature>
<sequence>MWSRLLSLNAAWAAAYLWDSYERRGESLPVRGGFPPLLPASSMRAVAEDAPDGRVLHGTAGGRDAMARGRPVALATAVVLVLEAVGIGVLFWAVGVMADRQEMSLDGLGPHLVAASARTCGAVLGVHLVLCGALLLRAALTGRPASCSSARPSWTVCSARSPPPW</sequence>
<dbReference type="EMBL" id="BAAATJ010000007">
    <property type="protein sequence ID" value="GAA2395563.1"/>
    <property type="molecule type" value="Genomic_DNA"/>
</dbReference>
<gene>
    <name evidence="2" type="ORF">GCM10010420_21340</name>
</gene>